<sequence>MVFNRKLVAAVFFTLALLLISCSAVAPSGYGREKEGLVICFEDWVCKAFWRLGLTQRGGGLHRTGG</sequence>
<keyword evidence="3" id="KW-1185">Reference proteome</keyword>
<protein>
    <submittedName>
        <fullName evidence="2">Uncharacterized protein</fullName>
    </submittedName>
</protein>
<reference evidence="2" key="1">
    <citation type="submission" date="2020-05" db="EMBL/GenBank/DDBJ databases">
        <title>WGS assembly of Panicum virgatum.</title>
        <authorList>
            <person name="Lovell J.T."/>
            <person name="Jenkins J."/>
            <person name="Shu S."/>
            <person name="Juenger T.E."/>
            <person name="Schmutz J."/>
        </authorList>
    </citation>
    <scope>NUCLEOTIDE SEQUENCE</scope>
    <source>
        <strain evidence="2">AP13</strain>
    </source>
</reference>
<dbReference type="Proteomes" id="UP000823388">
    <property type="component" value="Chromosome 8N"/>
</dbReference>
<feature type="signal peptide" evidence="1">
    <location>
        <begin position="1"/>
        <end position="24"/>
    </location>
</feature>
<comment type="caution">
    <text evidence="2">The sequence shown here is derived from an EMBL/GenBank/DDBJ whole genome shotgun (WGS) entry which is preliminary data.</text>
</comment>
<feature type="chain" id="PRO_5035858991" evidence="1">
    <location>
        <begin position="25"/>
        <end position="66"/>
    </location>
</feature>
<organism evidence="2 3">
    <name type="scientific">Panicum virgatum</name>
    <name type="common">Blackwell switchgrass</name>
    <dbReference type="NCBI Taxonomy" id="38727"/>
    <lineage>
        <taxon>Eukaryota</taxon>
        <taxon>Viridiplantae</taxon>
        <taxon>Streptophyta</taxon>
        <taxon>Embryophyta</taxon>
        <taxon>Tracheophyta</taxon>
        <taxon>Spermatophyta</taxon>
        <taxon>Magnoliopsida</taxon>
        <taxon>Liliopsida</taxon>
        <taxon>Poales</taxon>
        <taxon>Poaceae</taxon>
        <taxon>PACMAD clade</taxon>
        <taxon>Panicoideae</taxon>
        <taxon>Panicodae</taxon>
        <taxon>Paniceae</taxon>
        <taxon>Panicinae</taxon>
        <taxon>Panicum</taxon>
        <taxon>Panicum sect. Hiantes</taxon>
    </lineage>
</organism>
<proteinExistence type="predicted"/>
<dbReference type="PROSITE" id="PS51257">
    <property type="entry name" value="PROKAR_LIPOPROTEIN"/>
    <property type="match status" value="1"/>
</dbReference>
<name>A0A8T0P9C2_PANVG</name>
<evidence type="ECO:0000256" key="1">
    <source>
        <dbReference type="SAM" id="SignalP"/>
    </source>
</evidence>
<evidence type="ECO:0000313" key="2">
    <source>
        <dbReference type="EMBL" id="KAG2558210.1"/>
    </source>
</evidence>
<dbReference type="AlphaFoldDB" id="A0A8T0P9C2"/>
<dbReference type="EMBL" id="CM029052">
    <property type="protein sequence ID" value="KAG2558210.1"/>
    <property type="molecule type" value="Genomic_DNA"/>
</dbReference>
<evidence type="ECO:0000313" key="3">
    <source>
        <dbReference type="Proteomes" id="UP000823388"/>
    </source>
</evidence>
<accession>A0A8T0P9C2</accession>
<keyword evidence="1" id="KW-0732">Signal</keyword>
<gene>
    <name evidence="2" type="ORF">PVAP13_8NG101000</name>
</gene>